<reference evidence="6" key="1">
    <citation type="submission" date="2017-11" db="EMBL/GenBank/DDBJ databases">
        <title>Genome sequence of Pantoea sp. MSR2.</title>
        <authorList>
            <person name="Nascimento F.X."/>
        </authorList>
    </citation>
    <scope>NUCLEOTIDE SEQUENCE [LARGE SCALE GENOMIC DNA]</scope>
    <source>
        <strain evidence="6">MSR2</strain>
        <plasmid evidence="6">pmsr2d</plasmid>
    </source>
</reference>
<evidence type="ECO:0000313" key="7">
    <source>
        <dbReference type="Proteomes" id="UP001171299"/>
    </source>
</evidence>
<dbReference type="SUPFAM" id="SSF53927">
    <property type="entry name" value="Cytidine deaminase-like"/>
    <property type="match status" value="1"/>
</dbReference>
<dbReference type="InterPro" id="IPR016192">
    <property type="entry name" value="APOBEC/CMP_deaminase_Zn-bd"/>
</dbReference>
<keyword evidence="5" id="KW-0614">Plasmid</keyword>
<evidence type="ECO:0000313" key="6">
    <source>
        <dbReference type="Proteomes" id="UP000424872"/>
    </source>
</evidence>
<dbReference type="KEGG" id="ppho:CTZ24_25785"/>
<dbReference type="GO" id="GO:0008835">
    <property type="term" value="F:diaminohydroxyphosphoribosylaminopyrimidine deaminase activity"/>
    <property type="evidence" value="ECO:0007669"/>
    <property type="project" value="TreeGrafter"/>
</dbReference>
<gene>
    <name evidence="5" type="ORF">CTZ24_25785</name>
    <name evidence="4" type="ORF">Q3404_10000</name>
</gene>
<dbReference type="InterPro" id="IPR002125">
    <property type="entry name" value="CMP_dCMP_dom"/>
</dbReference>
<keyword evidence="7" id="KW-1185">Reference proteome</keyword>
<dbReference type="EMBL" id="CP024640">
    <property type="protein sequence ID" value="QGR09879.1"/>
    <property type="molecule type" value="Genomic_DNA"/>
</dbReference>
<keyword evidence="2" id="KW-0862">Zinc</keyword>
<dbReference type="PROSITE" id="PS51747">
    <property type="entry name" value="CYT_DCMP_DEAMINASES_2"/>
    <property type="match status" value="1"/>
</dbReference>
<geneLocation type="plasmid" evidence="6">
    <name>pmsr2d</name>
</geneLocation>
<dbReference type="PROSITE" id="PS00903">
    <property type="entry name" value="CYT_DCMP_DEAMINASES_1"/>
    <property type="match status" value="1"/>
</dbReference>
<evidence type="ECO:0000256" key="2">
    <source>
        <dbReference type="ARBA" id="ARBA00022833"/>
    </source>
</evidence>
<dbReference type="GO" id="GO:0008270">
    <property type="term" value="F:zinc ion binding"/>
    <property type="evidence" value="ECO:0007669"/>
    <property type="project" value="InterPro"/>
</dbReference>
<reference evidence="4" key="3">
    <citation type="submission" date="2023-07" db="EMBL/GenBank/DDBJ databases">
        <title>The extreme plant-growth-promoting properties of Pantoea phytobeneficialis PF55 revealed by functional and genomic analysis.</title>
        <authorList>
            <person name="Nascimento F.X."/>
            <person name="Marcio R.J."/>
        </authorList>
    </citation>
    <scope>NUCLEOTIDE SEQUENCE</scope>
    <source>
        <strain evidence="4">PF55</strain>
    </source>
</reference>
<dbReference type="Gene3D" id="3.40.140.10">
    <property type="entry name" value="Cytidine Deaminase, domain 2"/>
    <property type="match status" value="1"/>
</dbReference>
<dbReference type="EMBL" id="JAUOOM010000008">
    <property type="protein sequence ID" value="MDO6406911.1"/>
    <property type="molecule type" value="Genomic_DNA"/>
</dbReference>
<sequence>MNKPETYMLLALECSRNALPDCRPNPPVGCVIVRNGEVVSSGFTQSPGLHHAEIAALSKLEMSVNDCDIYVTLEPCSFQGRTPSCAKTLASLKPNHIYIALLDPHPKNQGAGIEILQHAGISFTLGICQNEVSEFLSEYLISSDL</sequence>
<proteinExistence type="predicted"/>
<dbReference type="AlphaFoldDB" id="A0AAP9HBV7"/>
<dbReference type="Proteomes" id="UP000424872">
    <property type="component" value="Plasmid pMSR2D"/>
</dbReference>
<geneLocation type="plasmid" evidence="5">
    <name>pMSR2D</name>
</geneLocation>
<evidence type="ECO:0000313" key="4">
    <source>
        <dbReference type="EMBL" id="MDO6406911.1"/>
    </source>
</evidence>
<dbReference type="CDD" id="cd01284">
    <property type="entry name" value="Riboflavin_deaminase-reductase"/>
    <property type="match status" value="1"/>
</dbReference>
<dbReference type="Pfam" id="PF00383">
    <property type="entry name" value="dCMP_cyt_deam_1"/>
    <property type="match status" value="1"/>
</dbReference>
<dbReference type="PANTHER" id="PTHR11079:SF162">
    <property type="entry name" value="RIBOFLAVIN BIOSYNTHESIS PROTEIN PYRD, CHLOROPLASTIC"/>
    <property type="match status" value="1"/>
</dbReference>
<protein>
    <submittedName>
        <fullName evidence="4 5">Diaminohydroxyphosphoribosylaminopyrimidine deaminase</fullName>
    </submittedName>
</protein>
<feature type="domain" description="CMP/dCMP-type deaminase" evidence="3">
    <location>
        <begin position="2"/>
        <end position="123"/>
    </location>
</feature>
<keyword evidence="1" id="KW-0479">Metal-binding</keyword>
<dbReference type="InterPro" id="IPR016193">
    <property type="entry name" value="Cytidine_deaminase-like"/>
</dbReference>
<dbReference type="Proteomes" id="UP001171299">
    <property type="component" value="Unassembled WGS sequence"/>
</dbReference>
<dbReference type="PANTHER" id="PTHR11079">
    <property type="entry name" value="CYTOSINE DEAMINASE FAMILY MEMBER"/>
    <property type="match status" value="1"/>
</dbReference>
<evidence type="ECO:0000313" key="5">
    <source>
        <dbReference type="EMBL" id="QGR09879.1"/>
    </source>
</evidence>
<evidence type="ECO:0000256" key="1">
    <source>
        <dbReference type="ARBA" id="ARBA00022723"/>
    </source>
</evidence>
<name>A0AAP9HBV7_9GAMM</name>
<reference evidence="5" key="2">
    <citation type="journal article" date="2020" name="Environ. Microbiol.">
        <title>The extreme plant-growth-promoting properties of Pantoea phytobeneficialis MSR2 revealed by functional and genomic analysis.</title>
        <authorList>
            <person name="Nascimento F.X."/>
            <person name="Hernandez A.G."/>
            <person name="Glick B.R."/>
            <person name="Rossi M.J."/>
        </authorList>
    </citation>
    <scope>NUCLEOTIDE SEQUENCE</scope>
    <source>
        <strain evidence="5">MSR2</strain>
    </source>
</reference>
<evidence type="ECO:0000259" key="3">
    <source>
        <dbReference type="PROSITE" id="PS51747"/>
    </source>
</evidence>
<organism evidence="5 6">
    <name type="scientific">Pantoea phytobeneficialis</name>
    <dbReference type="NCBI Taxonomy" id="2052056"/>
    <lineage>
        <taxon>Bacteria</taxon>
        <taxon>Pseudomonadati</taxon>
        <taxon>Pseudomonadota</taxon>
        <taxon>Gammaproteobacteria</taxon>
        <taxon>Enterobacterales</taxon>
        <taxon>Erwiniaceae</taxon>
        <taxon>Pantoea</taxon>
    </lineage>
</organism>
<dbReference type="RefSeq" id="WP_208727298.1">
    <property type="nucleotide sequence ID" value="NZ_CP024640.1"/>
</dbReference>
<accession>A0AAP9HBV7</accession>